<dbReference type="InterPro" id="IPR015168">
    <property type="entry name" value="SsuA/THI5"/>
</dbReference>
<evidence type="ECO:0000256" key="4">
    <source>
        <dbReference type="ARBA" id="ARBA00011738"/>
    </source>
</evidence>
<protein>
    <recommendedName>
        <fullName evidence="10">Thiamine pyrimidine synthase</fullName>
    </recommendedName>
</protein>
<gene>
    <name evidence="14" type="ORF">PSEHALCIP103_01279</name>
</gene>
<keyword evidence="8" id="KW-0784">Thiamine biosynthesis</keyword>
<dbReference type="AlphaFoldDB" id="A0A9W4QVW9"/>
<evidence type="ECO:0000256" key="2">
    <source>
        <dbReference type="ARBA" id="ARBA00004948"/>
    </source>
</evidence>
<evidence type="ECO:0000256" key="9">
    <source>
        <dbReference type="ARBA" id="ARBA00023004"/>
    </source>
</evidence>
<evidence type="ECO:0000313" key="14">
    <source>
        <dbReference type="EMBL" id="CAH9055628.1"/>
    </source>
</evidence>
<evidence type="ECO:0000256" key="5">
    <source>
        <dbReference type="ARBA" id="ARBA00022679"/>
    </source>
</evidence>
<name>A0A9W4QVW9_PSEHA</name>
<evidence type="ECO:0000256" key="10">
    <source>
        <dbReference type="ARBA" id="ARBA00033171"/>
    </source>
</evidence>
<dbReference type="Pfam" id="PF09084">
    <property type="entry name" value="NMT1"/>
    <property type="match status" value="1"/>
</dbReference>
<feature type="transmembrane region" description="Helical" evidence="12">
    <location>
        <begin position="341"/>
        <end position="360"/>
    </location>
</feature>
<dbReference type="EMBL" id="CAMAPB010000014">
    <property type="protein sequence ID" value="CAH9055628.1"/>
    <property type="molecule type" value="Genomic_DNA"/>
</dbReference>
<evidence type="ECO:0000256" key="8">
    <source>
        <dbReference type="ARBA" id="ARBA00022977"/>
    </source>
</evidence>
<evidence type="ECO:0000256" key="1">
    <source>
        <dbReference type="ARBA" id="ARBA00003469"/>
    </source>
</evidence>
<dbReference type="GO" id="GO:0009228">
    <property type="term" value="P:thiamine biosynthetic process"/>
    <property type="evidence" value="ECO:0007669"/>
    <property type="project" value="UniProtKB-KW"/>
</dbReference>
<evidence type="ECO:0000256" key="11">
    <source>
        <dbReference type="ARBA" id="ARBA00048179"/>
    </source>
</evidence>
<proteinExistence type="inferred from homology"/>
<comment type="caution">
    <text evidence="14">The sequence shown here is derived from an EMBL/GenBank/DDBJ whole genome shotgun (WGS) entry which is preliminary data.</text>
</comment>
<comment type="pathway">
    <text evidence="2">Cofactor biosynthesis; thiamine diphosphate biosynthesis.</text>
</comment>
<dbReference type="Gene3D" id="3.40.190.10">
    <property type="entry name" value="Periplasmic binding protein-like II"/>
    <property type="match status" value="2"/>
</dbReference>
<reference evidence="14" key="1">
    <citation type="submission" date="2022-07" db="EMBL/GenBank/DDBJ databases">
        <authorList>
            <person name="Criscuolo A."/>
        </authorList>
    </citation>
    <scope>NUCLEOTIDE SEQUENCE</scope>
    <source>
        <strain evidence="14">CIP103197</strain>
    </source>
</reference>
<keyword evidence="12" id="KW-0472">Membrane</keyword>
<dbReference type="SUPFAM" id="SSF53850">
    <property type="entry name" value="Periplasmic binding protein-like II"/>
    <property type="match status" value="1"/>
</dbReference>
<evidence type="ECO:0000256" key="6">
    <source>
        <dbReference type="ARBA" id="ARBA00022723"/>
    </source>
</evidence>
<accession>A0A9W4QVW9</accession>
<keyword evidence="5" id="KW-0808">Transferase</keyword>
<comment type="catalytic activity">
    <reaction evidence="11">
        <text>N(6)-(pyridoxal phosphate)-L-lysyl-[4-amino-5-hydroxymethyl-2-methylpyrimidine phosphate synthase] + L-histidyl-[4-amino-5-hydroxymethyl-2-methylpyrimidine phosphate synthase] + 2 Fe(3+) + 4 H2O = L-lysyl-[4-amino-5-hydroxymethyl-2-methylpyrimidine phosphate synthase] + (2S)-2-amino-5-hydroxy-4-oxopentanoyl-[4-amino-5-hydroxymethyl-2-methylpyrimidine phosphate synthase] + 4-amino-2-methyl-5-(phosphooxymethyl)pyrimidine + 3-oxopropanoate + 2 Fe(2+) + 2 H(+)</text>
        <dbReference type="Rhea" id="RHEA:65756"/>
        <dbReference type="Rhea" id="RHEA-COMP:16892"/>
        <dbReference type="Rhea" id="RHEA-COMP:16893"/>
        <dbReference type="Rhea" id="RHEA-COMP:16894"/>
        <dbReference type="Rhea" id="RHEA-COMP:16895"/>
        <dbReference type="ChEBI" id="CHEBI:15377"/>
        <dbReference type="ChEBI" id="CHEBI:15378"/>
        <dbReference type="ChEBI" id="CHEBI:29033"/>
        <dbReference type="ChEBI" id="CHEBI:29034"/>
        <dbReference type="ChEBI" id="CHEBI:29969"/>
        <dbReference type="ChEBI" id="CHEBI:29979"/>
        <dbReference type="ChEBI" id="CHEBI:33190"/>
        <dbReference type="ChEBI" id="CHEBI:58354"/>
        <dbReference type="ChEBI" id="CHEBI:143915"/>
        <dbReference type="ChEBI" id="CHEBI:157692"/>
    </reaction>
    <physiologicalReaction direction="left-to-right" evidence="11">
        <dbReference type="Rhea" id="RHEA:65757"/>
    </physiologicalReaction>
</comment>
<comment type="subunit">
    <text evidence="4">Homodimer.</text>
</comment>
<organism evidence="14 15">
    <name type="scientific">Pseudoalteromonas haloplanktis</name>
    <name type="common">Alteromonas haloplanktis</name>
    <dbReference type="NCBI Taxonomy" id="228"/>
    <lineage>
        <taxon>Bacteria</taxon>
        <taxon>Pseudomonadati</taxon>
        <taxon>Pseudomonadota</taxon>
        <taxon>Gammaproteobacteria</taxon>
        <taxon>Alteromonadales</taxon>
        <taxon>Pseudoalteromonadaceae</taxon>
        <taxon>Pseudoalteromonas</taxon>
    </lineage>
</organism>
<evidence type="ECO:0000256" key="12">
    <source>
        <dbReference type="SAM" id="Phobius"/>
    </source>
</evidence>
<dbReference type="GO" id="GO:0016740">
    <property type="term" value="F:transferase activity"/>
    <property type="evidence" value="ECO:0007669"/>
    <property type="project" value="UniProtKB-KW"/>
</dbReference>
<feature type="domain" description="SsuA/THI5-like" evidence="13">
    <location>
        <begin position="55"/>
        <end position="265"/>
    </location>
</feature>
<evidence type="ECO:0000313" key="15">
    <source>
        <dbReference type="Proteomes" id="UP001152447"/>
    </source>
</evidence>
<dbReference type="GO" id="GO:0046872">
    <property type="term" value="F:metal ion binding"/>
    <property type="evidence" value="ECO:0007669"/>
    <property type="project" value="UniProtKB-KW"/>
</dbReference>
<keyword evidence="12" id="KW-0812">Transmembrane</keyword>
<sequence>MDACFISCFTYSYVNHYVFWKLSLLLKGMIISACLFCSQLMAQESVTLQLKWTHQFQFAGYYMAQQKGYYDEAGLDVTIVPADQKRPNSFGAVERGEAQFGVAHSGILQQRIAGKPFVAMAAILQFSPYCWMVKESSDIFHARDFVNKRVSEVSKESNSELLTMLKRSGINIEKLAIYKGDKLQKAWMENKIDAIEVYVTDLPYYMDQQGIAHRLICPQRYGMDVYADILFTSDNMIKYHPDTVEKFYQASLKGWRYAVMNMDEAIAITQQFYAPERSFHQLAYEAEVLKNYIAPPSTNVGNMSMAKWRLIADLYEIDQTKFDEVKADFIYKYKKQETLQLSWMLIAAIIISIISIPLYLRLMFKAR</sequence>
<keyword evidence="12" id="KW-1133">Transmembrane helix</keyword>
<dbReference type="InterPro" id="IPR027939">
    <property type="entry name" value="NMT1/THI5"/>
</dbReference>
<keyword evidence="7" id="KW-0663">Pyridoxal phosphate</keyword>
<comment type="function">
    <text evidence="1">Responsible for the formation of the pyrimidine heterocycle in the thiamine biosynthesis pathway. Catalyzes the formation of hydroxymethylpyrimidine phosphate (HMP-P) from histidine and pyridoxal phosphate (PLP). The protein uses PLP and the active site histidine to form HMP-P, generating an inactive enzyme. The enzyme can only undergo a single turnover, which suggests it is a suicide enzyme.</text>
</comment>
<dbReference type="Proteomes" id="UP001152447">
    <property type="component" value="Unassembled WGS sequence"/>
</dbReference>
<evidence type="ECO:0000256" key="7">
    <source>
        <dbReference type="ARBA" id="ARBA00022898"/>
    </source>
</evidence>
<keyword evidence="6" id="KW-0479">Metal-binding</keyword>
<evidence type="ECO:0000256" key="3">
    <source>
        <dbReference type="ARBA" id="ARBA00009406"/>
    </source>
</evidence>
<keyword evidence="9" id="KW-0408">Iron</keyword>
<dbReference type="PANTHER" id="PTHR31528:SF1">
    <property type="entry name" value="4-AMINO-5-HYDROXYMETHYL-2-METHYLPYRIMIDINE PHOSPHATE SYNTHASE THI11-RELATED"/>
    <property type="match status" value="1"/>
</dbReference>
<comment type="similarity">
    <text evidence="3">Belongs to the NMT1/THI5 family.</text>
</comment>
<keyword evidence="15" id="KW-1185">Reference proteome</keyword>
<evidence type="ECO:0000259" key="13">
    <source>
        <dbReference type="Pfam" id="PF09084"/>
    </source>
</evidence>
<dbReference type="PANTHER" id="PTHR31528">
    <property type="entry name" value="4-AMINO-5-HYDROXYMETHYL-2-METHYLPYRIMIDINE PHOSPHATE SYNTHASE THI11-RELATED"/>
    <property type="match status" value="1"/>
</dbReference>